<keyword evidence="5" id="KW-0964">Secreted</keyword>
<dbReference type="Pfam" id="PF07196">
    <property type="entry name" value="Flagellin_IN"/>
    <property type="match status" value="1"/>
</dbReference>
<sequence>MALITSAGVGSGLDLESIISATLNAENLPKVQKFEEKETSLTLELSAVGAVKSSLSALEDVVEKLADIDNFNKRTATVTQPDSGDLISVTATEDATPAQFNVEVMQLAQGSRAVMADGLYTSVDDVVTATGGTLTYSAGGDTFDITLDAGATLEDLRQAINDANDNFGVTANIINDGTSSKLVLTSNKTGAGNDLVVTNNIAELDNVSTVANGGGAGGLAIAVEDQAQDAIIEVDGISITSDTNTFKDAVQDLTIVAQKESENNETSKIVVDYDKSGVESLIEEFITGFNNAMGTIDYHTQSGAPLNGDSTMRSLKAQLINALSTTVPTGDFETIFDAGLGLSKDGVLEKESLVRSLNTALSENFDEVGELFAGENGIASTFSTLLENYVSSSGSIKSREDGINLELNQLEDDVSNHEYRMEQLEISLRKQYSALDVLIAQMQSSGQYLSAQLASLPGFSTPDS</sequence>
<keyword evidence="9" id="KW-1185">Reference proteome</keyword>
<comment type="subunit">
    <text evidence="2 5">Homopentamer.</text>
</comment>
<dbReference type="Proteomes" id="UP001157134">
    <property type="component" value="Unassembled WGS sequence"/>
</dbReference>
<dbReference type="RefSeq" id="WP_284296243.1">
    <property type="nucleotide sequence ID" value="NZ_BSSV01000001.1"/>
</dbReference>
<comment type="function">
    <text evidence="5">Required for morphogenesis and for the elongation of the flagellar filament by facilitating polymerization of the flagellin monomers at the tip of growing filament. Forms a capping structure, which prevents flagellin subunits (transported through the central channel of the flagellum) from leaking out without polymerization at the distal end.</text>
</comment>
<dbReference type="EMBL" id="BSSV01000001">
    <property type="protein sequence ID" value="GLX84649.1"/>
    <property type="molecule type" value="Genomic_DNA"/>
</dbReference>
<dbReference type="InterPro" id="IPR010809">
    <property type="entry name" value="FliD_C"/>
</dbReference>
<evidence type="ECO:0000256" key="2">
    <source>
        <dbReference type="ARBA" id="ARBA00011255"/>
    </source>
</evidence>
<evidence type="ECO:0000256" key="3">
    <source>
        <dbReference type="ARBA" id="ARBA00023054"/>
    </source>
</evidence>
<keyword evidence="4 5" id="KW-0975">Bacterial flagellum</keyword>
<dbReference type="InterPro" id="IPR003481">
    <property type="entry name" value="FliD_N"/>
</dbReference>
<keyword evidence="8" id="KW-0282">Flagellum</keyword>
<dbReference type="PANTHER" id="PTHR30288">
    <property type="entry name" value="FLAGELLAR CAP/ASSEMBLY PROTEIN FLID"/>
    <property type="match status" value="1"/>
</dbReference>
<feature type="domain" description="Flagellar hook-associated protein 2 C-terminal" evidence="7">
    <location>
        <begin position="227"/>
        <end position="444"/>
    </location>
</feature>
<dbReference type="PANTHER" id="PTHR30288:SF0">
    <property type="entry name" value="FLAGELLAR HOOK-ASSOCIATED PROTEIN 2"/>
    <property type="match status" value="1"/>
</dbReference>
<accession>A0ABQ6HB40</accession>
<dbReference type="InterPro" id="IPR010810">
    <property type="entry name" value="Flagellin_hook_IN_motif"/>
</dbReference>
<keyword evidence="8" id="KW-0966">Cell projection</keyword>
<evidence type="ECO:0000313" key="9">
    <source>
        <dbReference type="Proteomes" id="UP001157134"/>
    </source>
</evidence>
<comment type="caution">
    <text evidence="8">The sequence shown here is derived from an EMBL/GenBank/DDBJ whole genome shotgun (WGS) entry which is preliminary data.</text>
</comment>
<evidence type="ECO:0000313" key="8">
    <source>
        <dbReference type="EMBL" id="GLX84649.1"/>
    </source>
</evidence>
<protein>
    <recommendedName>
        <fullName evidence="5">Flagellar hook-associated protein 2</fullName>
        <shortName evidence="5">HAP2</shortName>
    </recommendedName>
    <alternativeName>
        <fullName evidence="5">Flagellar cap protein</fullName>
    </alternativeName>
</protein>
<evidence type="ECO:0000256" key="5">
    <source>
        <dbReference type="RuleBase" id="RU362066"/>
    </source>
</evidence>
<keyword evidence="3" id="KW-0175">Coiled coil</keyword>
<comment type="subcellular location">
    <subcellularLocation>
        <location evidence="5">Secreted</location>
    </subcellularLocation>
    <subcellularLocation>
        <location evidence="5">Bacterial flagellum</location>
    </subcellularLocation>
</comment>
<reference evidence="8 9" key="1">
    <citation type="submission" date="2023-03" db="EMBL/GenBank/DDBJ databases">
        <title>Thalassotalea loyana LMG 22536T draft genome sequence.</title>
        <authorList>
            <person name="Sawabe T."/>
        </authorList>
    </citation>
    <scope>NUCLEOTIDE SEQUENCE [LARGE SCALE GENOMIC DNA]</scope>
    <source>
        <strain evidence="8 9">LMG 22536</strain>
    </source>
</reference>
<organism evidence="8 9">
    <name type="scientific">Thalassotalea loyana</name>
    <dbReference type="NCBI Taxonomy" id="280483"/>
    <lineage>
        <taxon>Bacteria</taxon>
        <taxon>Pseudomonadati</taxon>
        <taxon>Pseudomonadota</taxon>
        <taxon>Gammaproteobacteria</taxon>
        <taxon>Alteromonadales</taxon>
        <taxon>Colwelliaceae</taxon>
        <taxon>Thalassotalea</taxon>
    </lineage>
</organism>
<evidence type="ECO:0000256" key="4">
    <source>
        <dbReference type="ARBA" id="ARBA00023143"/>
    </source>
</evidence>
<evidence type="ECO:0000259" key="6">
    <source>
        <dbReference type="Pfam" id="PF02465"/>
    </source>
</evidence>
<keyword evidence="8" id="KW-0969">Cilium</keyword>
<feature type="domain" description="Flagellar hook-associated protein 2 N-terminal" evidence="6">
    <location>
        <begin position="11"/>
        <end position="110"/>
    </location>
</feature>
<evidence type="ECO:0000259" key="7">
    <source>
        <dbReference type="Pfam" id="PF07195"/>
    </source>
</evidence>
<dbReference type="Pfam" id="PF07195">
    <property type="entry name" value="FliD_C"/>
    <property type="match status" value="1"/>
</dbReference>
<proteinExistence type="inferred from homology"/>
<name>A0ABQ6HB40_9GAMM</name>
<dbReference type="InterPro" id="IPR040026">
    <property type="entry name" value="FliD"/>
</dbReference>
<gene>
    <name evidence="8" type="primary">fliD</name>
    <name evidence="8" type="ORF">tloyanaT_09010</name>
</gene>
<dbReference type="Pfam" id="PF02465">
    <property type="entry name" value="FliD_N"/>
    <property type="match status" value="1"/>
</dbReference>
<evidence type="ECO:0000256" key="1">
    <source>
        <dbReference type="ARBA" id="ARBA00009764"/>
    </source>
</evidence>
<comment type="similarity">
    <text evidence="1 5">Belongs to the FliD family.</text>
</comment>